<keyword evidence="2" id="KW-0732">Signal</keyword>
<evidence type="ECO:0000256" key="2">
    <source>
        <dbReference type="SAM" id="SignalP"/>
    </source>
</evidence>
<dbReference type="AlphaFoldDB" id="A0A131YUA8"/>
<protein>
    <submittedName>
        <fullName evidence="3">Mucin</fullName>
    </submittedName>
</protein>
<feature type="signal peptide" evidence="2">
    <location>
        <begin position="1"/>
        <end position="25"/>
    </location>
</feature>
<feature type="chain" id="PRO_5007286053" evidence="2">
    <location>
        <begin position="26"/>
        <end position="169"/>
    </location>
</feature>
<sequence>MVKHWSRKLWFVALCAALCATLTVADEDSQGQSQEANGSQQSSDSQEPIKDSDSPTEEGNSNPDSKNGTVNAQGPPKDDNPDCNTEPNKPHIYNSCEFVCGMDEVVLLNQSQPCYVSDREEGPQVPVPSQRSDGERLQGVCKEGKCDASNSSDIAEPKDVRRRRLFLQD</sequence>
<feature type="region of interest" description="Disordered" evidence="1">
    <location>
        <begin position="26"/>
        <end position="88"/>
    </location>
</feature>
<proteinExistence type="predicted"/>
<evidence type="ECO:0000313" key="3">
    <source>
        <dbReference type="EMBL" id="JAP82132.1"/>
    </source>
</evidence>
<feature type="compositionally biased region" description="Polar residues" evidence="1">
    <location>
        <begin position="30"/>
        <end position="46"/>
    </location>
</feature>
<feature type="compositionally biased region" description="Polar residues" evidence="1">
    <location>
        <begin position="57"/>
        <end position="72"/>
    </location>
</feature>
<name>A0A131YUA8_RHIAP</name>
<organism evidence="3">
    <name type="scientific">Rhipicephalus appendiculatus</name>
    <name type="common">Brown ear tick</name>
    <dbReference type="NCBI Taxonomy" id="34631"/>
    <lineage>
        <taxon>Eukaryota</taxon>
        <taxon>Metazoa</taxon>
        <taxon>Ecdysozoa</taxon>
        <taxon>Arthropoda</taxon>
        <taxon>Chelicerata</taxon>
        <taxon>Arachnida</taxon>
        <taxon>Acari</taxon>
        <taxon>Parasitiformes</taxon>
        <taxon>Ixodida</taxon>
        <taxon>Ixodoidea</taxon>
        <taxon>Ixodidae</taxon>
        <taxon>Rhipicephalinae</taxon>
        <taxon>Rhipicephalus</taxon>
        <taxon>Rhipicephalus</taxon>
    </lineage>
</organism>
<dbReference type="EMBL" id="GEDV01006425">
    <property type="protein sequence ID" value="JAP82132.1"/>
    <property type="molecule type" value="Transcribed_RNA"/>
</dbReference>
<accession>A0A131YUA8</accession>
<feature type="compositionally biased region" description="Basic and acidic residues" evidence="1">
    <location>
        <begin position="132"/>
        <end position="146"/>
    </location>
</feature>
<feature type="region of interest" description="Disordered" evidence="1">
    <location>
        <begin position="116"/>
        <end position="169"/>
    </location>
</feature>
<reference evidence="3" key="1">
    <citation type="journal article" date="2016" name="Ticks Tick Borne Dis.">
        <title>De novo assembly and annotation of the salivary gland transcriptome of Rhipicephalus appendiculatus male and female ticks during blood feeding.</title>
        <authorList>
            <person name="de Castro M.H."/>
            <person name="de Klerk D."/>
            <person name="Pienaar R."/>
            <person name="Latif A.A."/>
            <person name="Rees D.J."/>
            <person name="Mans B.J."/>
        </authorList>
    </citation>
    <scope>NUCLEOTIDE SEQUENCE</scope>
    <source>
        <tissue evidence="3">Salivary glands</tissue>
    </source>
</reference>
<evidence type="ECO:0000256" key="1">
    <source>
        <dbReference type="SAM" id="MobiDB-lite"/>
    </source>
</evidence>
<feature type="compositionally biased region" description="Basic residues" evidence="1">
    <location>
        <begin position="160"/>
        <end position="169"/>
    </location>
</feature>